<dbReference type="Proteomes" id="UP000887229">
    <property type="component" value="Unassembled WGS sequence"/>
</dbReference>
<evidence type="ECO:0000313" key="3">
    <source>
        <dbReference type="EMBL" id="KAG9249380.1"/>
    </source>
</evidence>
<evidence type="ECO:0000313" key="4">
    <source>
        <dbReference type="Proteomes" id="UP000887229"/>
    </source>
</evidence>
<gene>
    <name evidence="3" type="ORF">F5Z01DRAFT_631813</name>
</gene>
<dbReference type="InterPro" id="IPR000192">
    <property type="entry name" value="Aminotrans_V_dom"/>
</dbReference>
<dbReference type="AlphaFoldDB" id="A0A9P7ZD64"/>
<keyword evidence="3" id="KW-0808">Transferase</keyword>
<reference evidence="3" key="1">
    <citation type="journal article" date="2021" name="IMA Fungus">
        <title>Genomic characterization of three marine fungi, including Emericellopsis atlantica sp. nov. with signatures of a generalist lifestyle and marine biomass degradation.</title>
        <authorList>
            <person name="Hagestad O.C."/>
            <person name="Hou L."/>
            <person name="Andersen J.H."/>
            <person name="Hansen E.H."/>
            <person name="Altermark B."/>
            <person name="Li C."/>
            <person name="Kuhnert E."/>
            <person name="Cox R.J."/>
            <person name="Crous P.W."/>
            <person name="Spatafora J.W."/>
            <person name="Lail K."/>
            <person name="Amirebrahimi M."/>
            <person name="Lipzen A."/>
            <person name="Pangilinan J."/>
            <person name="Andreopoulos W."/>
            <person name="Hayes R.D."/>
            <person name="Ng V."/>
            <person name="Grigoriev I.V."/>
            <person name="Jackson S.A."/>
            <person name="Sutton T.D.S."/>
            <person name="Dobson A.D.W."/>
            <person name="Rama T."/>
        </authorList>
    </citation>
    <scope>NUCLEOTIDE SEQUENCE</scope>
    <source>
        <strain evidence="3">TS7</strain>
    </source>
</reference>
<sequence length="557" mass="61332">MKANDTERVTRETRSDSFQQDALLAASPEMRYNESVERFRRTEYPNMDRGVYLDHGGATIYAKSLVTDFSDEMVTNLWGNPHSENLPAKLSGDMVDRIRVRALEFLGADPRHYDLVFAANATAAIKIVAESFRDLADRTVSKTFWYGYHSEVHSSILGIRELSVGSYHCFDNDSRVEQWLADPRGAVVNNADSNKLGLFAYPGQSNLSGRRLPRSWTGSVRRNSQLRNTYTLFDAAALAMTTSLSPLFSDLNTAPDFTCLSFYKIFGFPDLGALIVRRSSGHVLNLRKYFGGGTIAQVFPLNGDSHSSRKVPGLGDAESTWDIHDGLEDGTLPFHSILALGVAIKTHSRLYGSMEFISRHCSYLSRYLYSGLASLKYPNGSPLVEIYVDDPVVFGDPSRQGATIAFNVKNKEGYYVPWTSIESMANDAGVYIRAGGVCCPGGVLRALKYEGWEWSRMFSSGHSCGRNEIAVINGKPTGVVRASLGPMTTKADVHALLQFLHNTFTVSEDSLDSNNPSGCRYADDICGRSHCLEARQPTQPLICQPEEVSLGGGEGPG</sequence>
<keyword evidence="4" id="KW-1185">Reference proteome</keyword>
<feature type="compositionally biased region" description="Basic and acidic residues" evidence="1">
    <location>
        <begin position="1"/>
        <end position="15"/>
    </location>
</feature>
<dbReference type="InterPro" id="IPR015421">
    <property type="entry name" value="PyrdxlP-dep_Trfase_major"/>
</dbReference>
<accession>A0A9P7ZD64</accession>
<dbReference type="Pfam" id="PF00266">
    <property type="entry name" value="Aminotran_5"/>
    <property type="match status" value="1"/>
</dbReference>
<evidence type="ECO:0000256" key="1">
    <source>
        <dbReference type="SAM" id="MobiDB-lite"/>
    </source>
</evidence>
<dbReference type="GeneID" id="70292720"/>
<dbReference type="InterPro" id="IPR015424">
    <property type="entry name" value="PyrdxlP-dep_Trfase"/>
</dbReference>
<organism evidence="3 4">
    <name type="scientific">Emericellopsis atlantica</name>
    <dbReference type="NCBI Taxonomy" id="2614577"/>
    <lineage>
        <taxon>Eukaryota</taxon>
        <taxon>Fungi</taxon>
        <taxon>Dikarya</taxon>
        <taxon>Ascomycota</taxon>
        <taxon>Pezizomycotina</taxon>
        <taxon>Sordariomycetes</taxon>
        <taxon>Hypocreomycetidae</taxon>
        <taxon>Hypocreales</taxon>
        <taxon>Bionectriaceae</taxon>
        <taxon>Emericellopsis</taxon>
    </lineage>
</organism>
<evidence type="ECO:0000259" key="2">
    <source>
        <dbReference type="Pfam" id="PF00266"/>
    </source>
</evidence>
<feature type="domain" description="Aminotransferase class V" evidence="2">
    <location>
        <begin position="51"/>
        <end position="496"/>
    </location>
</feature>
<dbReference type="GO" id="GO:0008265">
    <property type="term" value="F:molybdenum cofactor sulfurtransferase activity"/>
    <property type="evidence" value="ECO:0007669"/>
    <property type="project" value="TreeGrafter"/>
</dbReference>
<dbReference type="RefSeq" id="XP_046113304.1">
    <property type="nucleotide sequence ID" value="XM_046261817.1"/>
</dbReference>
<name>A0A9P7ZD64_9HYPO</name>
<dbReference type="Gene3D" id="3.40.640.10">
    <property type="entry name" value="Type I PLP-dependent aspartate aminotransferase-like (Major domain)"/>
    <property type="match status" value="1"/>
</dbReference>
<proteinExistence type="predicted"/>
<dbReference type="EMBL" id="MU251320">
    <property type="protein sequence ID" value="KAG9249380.1"/>
    <property type="molecule type" value="Genomic_DNA"/>
</dbReference>
<feature type="region of interest" description="Disordered" evidence="1">
    <location>
        <begin position="1"/>
        <end position="20"/>
    </location>
</feature>
<dbReference type="PANTHER" id="PTHR14237">
    <property type="entry name" value="MOLYBDOPTERIN COFACTOR SULFURASE MOSC"/>
    <property type="match status" value="1"/>
</dbReference>
<comment type="caution">
    <text evidence="3">The sequence shown here is derived from an EMBL/GenBank/DDBJ whole genome shotgun (WGS) entry which is preliminary data.</text>
</comment>
<dbReference type="PANTHER" id="PTHR14237:SF80">
    <property type="entry name" value="MOLYBDENUM COFACTOR SULFURASE"/>
    <property type="match status" value="1"/>
</dbReference>
<dbReference type="GO" id="GO:0043545">
    <property type="term" value="P:molybdopterin cofactor metabolic process"/>
    <property type="evidence" value="ECO:0007669"/>
    <property type="project" value="TreeGrafter"/>
</dbReference>
<protein>
    <submittedName>
        <fullName evidence="3">Pyridoxal phosphate-dependent transferase</fullName>
    </submittedName>
</protein>
<dbReference type="SUPFAM" id="SSF53383">
    <property type="entry name" value="PLP-dependent transferases"/>
    <property type="match status" value="1"/>
</dbReference>
<dbReference type="OrthoDB" id="10264306at2759"/>